<keyword evidence="4" id="KW-1185">Reference proteome</keyword>
<protein>
    <submittedName>
        <fullName evidence="3">Glycosyltransferase involved in cell wall biosynthesis</fullName>
    </submittedName>
</protein>
<feature type="domain" description="Glycosyl transferase family 1" evidence="2">
    <location>
        <begin position="295"/>
        <end position="450"/>
    </location>
</feature>
<dbReference type="InterPro" id="IPR001296">
    <property type="entry name" value="Glyco_trans_1"/>
</dbReference>
<dbReference type="PANTHER" id="PTHR12526">
    <property type="entry name" value="GLYCOSYLTRANSFERASE"/>
    <property type="match status" value="1"/>
</dbReference>
<dbReference type="SUPFAM" id="SSF53756">
    <property type="entry name" value="UDP-Glycosyltransferase/glycogen phosphorylase"/>
    <property type="match status" value="1"/>
</dbReference>
<organism evidence="3 4">
    <name type="scientific">Isoptericola halotolerans</name>
    <dbReference type="NCBI Taxonomy" id="300560"/>
    <lineage>
        <taxon>Bacteria</taxon>
        <taxon>Bacillati</taxon>
        <taxon>Actinomycetota</taxon>
        <taxon>Actinomycetes</taxon>
        <taxon>Micrococcales</taxon>
        <taxon>Promicromonosporaceae</taxon>
        <taxon>Isoptericola</taxon>
    </lineage>
</organism>
<proteinExistence type="predicted"/>
<reference evidence="3 4" key="1">
    <citation type="submission" date="2018-03" db="EMBL/GenBank/DDBJ databases">
        <title>Comparative analysis of microorganisms from saline springs in Andes Mountain Range, Colombia.</title>
        <authorList>
            <person name="Rubin E."/>
        </authorList>
    </citation>
    <scope>NUCLEOTIDE SEQUENCE [LARGE SCALE GENOMIC DNA]</scope>
    <source>
        <strain evidence="3 4">CG 23</strain>
    </source>
</reference>
<dbReference type="Pfam" id="PF00534">
    <property type="entry name" value="Glycos_transf_1"/>
    <property type="match status" value="1"/>
</dbReference>
<dbReference type="EMBL" id="PVTX01000006">
    <property type="protein sequence ID" value="PRZ06535.1"/>
    <property type="molecule type" value="Genomic_DNA"/>
</dbReference>
<dbReference type="Gene3D" id="3.40.50.2000">
    <property type="entry name" value="Glycogen Phosphorylase B"/>
    <property type="match status" value="2"/>
</dbReference>
<evidence type="ECO:0000259" key="2">
    <source>
        <dbReference type="Pfam" id="PF00534"/>
    </source>
</evidence>
<dbReference type="Proteomes" id="UP000239895">
    <property type="component" value="Unassembled WGS sequence"/>
</dbReference>
<sequence>MFARSGWSSHLVVTGVVNEHDIAQARHAGLLDPAMHVHAYLREAPSWQDLQEASRRAPLAPAAVLRPGTPWGRHVETDESRRVVETSVDGTLRRQEVTSANGRRTRRVSLFDDNGRRTESWLYVDGVPVVASMIDPETGQWIRSDYIADGRYRWATVGYEPPLGTAPATLHTTGEQTDVGTVLARWLDREFAAWDQLVVFADGENIWQRGLRRMRHPGVRGVSVLHNSHLGEPYDESAGTKPHWHGFFDDLTNVDRMVCLTGRQRQDLVERYGDLPLEVVHHAVPTPREQVVVPRERHLVFIGRLAEQKRIEHLLDAVAAARARVPDVRLEIYGSGPEEDDVRRWISERGLDGAVEMRGHTTDPLGAFAAARAAVMTSRYEGLPLTLTEGMAVGTPFISYDLNYGPAEVIRDGVDGYLVPAGDVETFADRIVTVLRDDALAKRLSDAAREVVDRFSTDRYRRSWTRVLHDVADGAGPDRGLTKEMA</sequence>
<dbReference type="PANTHER" id="PTHR12526:SF630">
    <property type="entry name" value="GLYCOSYLTRANSFERASE"/>
    <property type="match status" value="1"/>
</dbReference>
<evidence type="ECO:0000313" key="3">
    <source>
        <dbReference type="EMBL" id="PRZ06535.1"/>
    </source>
</evidence>
<accession>A0ABX5EGC5</accession>
<evidence type="ECO:0000256" key="1">
    <source>
        <dbReference type="ARBA" id="ARBA00022679"/>
    </source>
</evidence>
<name>A0ABX5EGC5_9MICO</name>
<keyword evidence="1" id="KW-0808">Transferase</keyword>
<evidence type="ECO:0000313" key="4">
    <source>
        <dbReference type="Proteomes" id="UP000239895"/>
    </source>
</evidence>
<gene>
    <name evidence="3" type="ORF">BCL65_106210</name>
</gene>
<comment type="caution">
    <text evidence="3">The sequence shown here is derived from an EMBL/GenBank/DDBJ whole genome shotgun (WGS) entry which is preliminary data.</text>
</comment>